<dbReference type="FunFam" id="1.10.10.60:FF:000015">
    <property type="entry name" value="Transcription factor RAX3"/>
    <property type="match status" value="1"/>
</dbReference>
<dbReference type="InterPro" id="IPR009057">
    <property type="entry name" value="Homeodomain-like_sf"/>
</dbReference>
<evidence type="ECO:0000313" key="11">
    <source>
        <dbReference type="EMBL" id="RXH74784.1"/>
    </source>
</evidence>
<proteinExistence type="predicted"/>
<keyword evidence="6" id="KW-0804">Transcription</keyword>
<feature type="region of interest" description="Disordered" evidence="8">
    <location>
        <begin position="171"/>
        <end position="199"/>
    </location>
</feature>
<comment type="subcellular location">
    <subcellularLocation>
        <location evidence="1">Nucleus</location>
    </subcellularLocation>
</comment>
<evidence type="ECO:0000256" key="5">
    <source>
        <dbReference type="ARBA" id="ARBA00023159"/>
    </source>
</evidence>
<evidence type="ECO:0000256" key="3">
    <source>
        <dbReference type="ARBA" id="ARBA00023015"/>
    </source>
</evidence>
<comment type="caution">
    <text evidence="11">The sequence shown here is derived from an EMBL/GenBank/DDBJ whole genome shotgun (WGS) entry which is preliminary data.</text>
</comment>
<dbReference type="Pfam" id="PF00249">
    <property type="entry name" value="Myb_DNA-binding"/>
    <property type="match status" value="2"/>
</dbReference>
<evidence type="ECO:0000256" key="4">
    <source>
        <dbReference type="ARBA" id="ARBA00023125"/>
    </source>
</evidence>
<protein>
    <recommendedName>
        <fullName evidence="13">MYB domain class transcription factor</fullName>
    </recommendedName>
</protein>
<dbReference type="InterPro" id="IPR015495">
    <property type="entry name" value="Myb_TF_plants"/>
</dbReference>
<organism evidence="11 12">
    <name type="scientific">Malus domestica</name>
    <name type="common">Apple</name>
    <name type="synonym">Pyrus malus</name>
    <dbReference type="NCBI Taxonomy" id="3750"/>
    <lineage>
        <taxon>Eukaryota</taxon>
        <taxon>Viridiplantae</taxon>
        <taxon>Streptophyta</taxon>
        <taxon>Embryophyta</taxon>
        <taxon>Tracheophyta</taxon>
        <taxon>Spermatophyta</taxon>
        <taxon>Magnoliopsida</taxon>
        <taxon>eudicotyledons</taxon>
        <taxon>Gunneridae</taxon>
        <taxon>Pentapetalae</taxon>
        <taxon>rosids</taxon>
        <taxon>fabids</taxon>
        <taxon>Rosales</taxon>
        <taxon>Rosaceae</taxon>
        <taxon>Amygdaloideae</taxon>
        <taxon>Maleae</taxon>
        <taxon>Malus</taxon>
    </lineage>
</organism>
<dbReference type="PANTHER" id="PTHR47999">
    <property type="entry name" value="TRANSCRIPTION FACTOR MYB8-RELATED-RELATED"/>
    <property type="match status" value="1"/>
</dbReference>
<evidence type="ECO:0000256" key="6">
    <source>
        <dbReference type="ARBA" id="ARBA00023163"/>
    </source>
</evidence>
<dbReference type="PANTHER" id="PTHR47999:SF96">
    <property type="entry name" value="TRANSCRIPTION REPRESSOR MYB6-LIKE"/>
    <property type="match status" value="1"/>
</dbReference>
<dbReference type="PROSITE" id="PS51294">
    <property type="entry name" value="HTH_MYB"/>
    <property type="match status" value="2"/>
</dbReference>
<reference evidence="11 12" key="1">
    <citation type="submission" date="2018-10" db="EMBL/GenBank/DDBJ databases">
        <title>A high-quality apple genome assembly.</title>
        <authorList>
            <person name="Hu J."/>
        </authorList>
    </citation>
    <scope>NUCLEOTIDE SEQUENCE [LARGE SCALE GENOMIC DNA]</scope>
    <source>
        <strain evidence="12">cv. HFTH1</strain>
        <tissue evidence="11">Young leaf</tissue>
    </source>
</reference>
<keyword evidence="5" id="KW-0010">Activator</keyword>
<sequence>MGRKPCCDKEGLNRGAWSAFEDKALTNYIETNGEGKWRDLPQRAGLNRCGKSCRLRWLNYLRPGIKRGNISSEEEELIIRLHKLLGNRWSLIAGRLPGRTDNEIKNYWNTSLSKKTEQGSDKAPHERSSTTNSNEYTPKSKSESKSHRTVQVIRTKAFKCRKIVIPSHLDGHDQMVDRSNVNPGLVPCETPSPSGAQDHQEDSLLCGMLIDFNIDDLISDLLNTDKFLQDQINKCDQEMEDGITKLEDLTGEAMLENWTATDHDHHDDPIFQPNDDQDRVDRLNAISYFLNSEDGDEK</sequence>
<dbReference type="GO" id="GO:0005634">
    <property type="term" value="C:nucleus"/>
    <property type="evidence" value="ECO:0007669"/>
    <property type="project" value="UniProtKB-SubCell"/>
</dbReference>
<feature type="compositionally biased region" description="Basic and acidic residues" evidence="8">
    <location>
        <begin position="114"/>
        <end position="128"/>
    </location>
</feature>
<evidence type="ECO:0000256" key="1">
    <source>
        <dbReference type="ARBA" id="ARBA00004123"/>
    </source>
</evidence>
<feature type="domain" description="Myb-like" evidence="9">
    <location>
        <begin position="62"/>
        <end position="112"/>
    </location>
</feature>
<evidence type="ECO:0000256" key="2">
    <source>
        <dbReference type="ARBA" id="ARBA00022737"/>
    </source>
</evidence>
<keyword evidence="12" id="KW-1185">Reference proteome</keyword>
<keyword evidence="2" id="KW-0677">Repeat</keyword>
<keyword evidence="7" id="KW-0539">Nucleus</keyword>
<name>A0A498HXA7_MALDO</name>
<dbReference type="SMART" id="SM00717">
    <property type="entry name" value="SANT"/>
    <property type="match status" value="2"/>
</dbReference>
<keyword evidence="3" id="KW-0805">Transcription regulation</keyword>
<dbReference type="GO" id="GO:0003677">
    <property type="term" value="F:DNA binding"/>
    <property type="evidence" value="ECO:0007669"/>
    <property type="project" value="UniProtKB-KW"/>
</dbReference>
<feature type="domain" description="HTH myb-type" evidence="10">
    <location>
        <begin position="62"/>
        <end position="116"/>
    </location>
</feature>
<evidence type="ECO:0000313" key="12">
    <source>
        <dbReference type="Proteomes" id="UP000290289"/>
    </source>
</evidence>
<dbReference type="EMBL" id="RDQH01000341">
    <property type="protein sequence ID" value="RXH74784.1"/>
    <property type="molecule type" value="Genomic_DNA"/>
</dbReference>
<dbReference type="Proteomes" id="UP000290289">
    <property type="component" value="Chromosome 15"/>
</dbReference>
<dbReference type="InterPro" id="IPR017930">
    <property type="entry name" value="Myb_dom"/>
</dbReference>
<dbReference type="PROSITE" id="PS50090">
    <property type="entry name" value="MYB_LIKE"/>
    <property type="match status" value="2"/>
</dbReference>
<evidence type="ECO:0008006" key="13">
    <source>
        <dbReference type="Google" id="ProtNLM"/>
    </source>
</evidence>
<keyword evidence="4" id="KW-0238">DNA-binding</keyword>
<evidence type="ECO:0000256" key="7">
    <source>
        <dbReference type="ARBA" id="ARBA00023242"/>
    </source>
</evidence>
<accession>A0A498HXA7</accession>
<evidence type="ECO:0000259" key="9">
    <source>
        <dbReference type="PROSITE" id="PS50090"/>
    </source>
</evidence>
<gene>
    <name evidence="11" type="ORF">DVH24_029505</name>
</gene>
<dbReference type="Gene3D" id="1.10.10.60">
    <property type="entry name" value="Homeodomain-like"/>
    <property type="match status" value="2"/>
</dbReference>
<evidence type="ECO:0000256" key="8">
    <source>
        <dbReference type="SAM" id="MobiDB-lite"/>
    </source>
</evidence>
<dbReference type="SUPFAM" id="SSF46689">
    <property type="entry name" value="Homeodomain-like"/>
    <property type="match status" value="1"/>
</dbReference>
<dbReference type="FunFam" id="1.10.10.60:FF:000302">
    <property type="entry name" value="Transcription factor TT2"/>
    <property type="match status" value="1"/>
</dbReference>
<feature type="domain" description="Myb-like" evidence="9">
    <location>
        <begin position="9"/>
        <end position="61"/>
    </location>
</feature>
<feature type="domain" description="HTH myb-type" evidence="10">
    <location>
        <begin position="9"/>
        <end position="61"/>
    </location>
</feature>
<dbReference type="CDD" id="cd00167">
    <property type="entry name" value="SANT"/>
    <property type="match status" value="2"/>
</dbReference>
<dbReference type="AlphaFoldDB" id="A0A498HXA7"/>
<feature type="region of interest" description="Disordered" evidence="8">
    <location>
        <begin position="114"/>
        <end position="149"/>
    </location>
</feature>
<dbReference type="InterPro" id="IPR001005">
    <property type="entry name" value="SANT/Myb"/>
</dbReference>
<evidence type="ECO:0000259" key="10">
    <source>
        <dbReference type="PROSITE" id="PS51294"/>
    </source>
</evidence>